<accession>S4P252</accession>
<evidence type="ECO:0000313" key="3">
    <source>
        <dbReference type="EMBL" id="JAA85581.1"/>
    </source>
</evidence>
<feature type="non-terminal residue" evidence="3">
    <location>
        <position position="100"/>
    </location>
</feature>
<sequence length="100" mass="11168">ENIYSSICRLCLSYSDSKKMVSLIDDNSQDGLTPYAKAVSTFAQICISKQDGFPRNMCFKCLCLLKQAIQFKLVTESSNNCLKKLKNSVGSNSENLKENI</sequence>
<keyword evidence="1" id="KW-0862">Zinc</keyword>
<reference evidence="3" key="2">
    <citation type="submission" date="2013-05" db="EMBL/GenBank/DDBJ databases">
        <authorList>
            <person name="Carter J.-M."/>
            <person name="Baker S.C."/>
            <person name="Pink R."/>
            <person name="Carter D.R.F."/>
            <person name="Collins A."/>
            <person name="Tomlin J."/>
            <person name="Gibbs M."/>
            <person name="Breuker C.J."/>
        </authorList>
    </citation>
    <scope>NUCLEOTIDE SEQUENCE</scope>
    <source>
        <tissue evidence="3">Ovary</tissue>
    </source>
</reference>
<keyword evidence="1" id="KW-0863">Zinc-finger</keyword>
<dbReference type="PROSITE" id="PS51915">
    <property type="entry name" value="ZAD"/>
    <property type="match status" value="1"/>
</dbReference>
<dbReference type="GO" id="GO:0005634">
    <property type="term" value="C:nucleus"/>
    <property type="evidence" value="ECO:0007669"/>
    <property type="project" value="InterPro"/>
</dbReference>
<keyword evidence="1" id="KW-0479">Metal-binding</keyword>
<dbReference type="Gene3D" id="3.40.1800.20">
    <property type="match status" value="1"/>
</dbReference>
<feature type="binding site" evidence="1">
    <location>
        <position position="61"/>
    </location>
    <ligand>
        <name>Zn(2+)</name>
        <dbReference type="ChEBI" id="CHEBI:29105"/>
    </ligand>
</feature>
<dbReference type="EMBL" id="GAIX01006979">
    <property type="protein sequence ID" value="JAA85581.1"/>
    <property type="molecule type" value="Transcribed_RNA"/>
</dbReference>
<proteinExistence type="predicted"/>
<feature type="binding site" evidence="1">
    <location>
        <position position="8"/>
    </location>
    <ligand>
        <name>Zn(2+)</name>
        <dbReference type="ChEBI" id="CHEBI:29105"/>
    </ligand>
</feature>
<reference evidence="3" key="1">
    <citation type="journal article" date="2013" name="BMC Genomics">
        <title>Unscrambling butterfly oogenesis.</title>
        <authorList>
            <person name="Carter J.M."/>
            <person name="Baker S.C."/>
            <person name="Pink R."/>
            <person name="Carter D.R."/>
            <person name="Collins A."/>
            <person name="Tomlin J."/>
            <person name="Gibbs M."/>
            <person name="Breuker C.J."/>
        </authorList>
    </citation>
    <scope>NUCLEOTIDE SEQUENCE</scope>
    <source>
        <tissue evidence="3">Ovary</tissue>
    </source>
</reference>
<dbReference type="GO" id="GO:0008270">
    <property type="term" value="F:zinc ion binding"/>
    <property type="evidence" value="ECO:0007669"/>
    <property type="project" value="UniProtKB-UniRule"/>
</dbReference>
<feature type="binding site" evidence="1">
    <location>
        <position position="58"/>
    </location>
    <ligand>
        <name>Zn(2+)</name>
        <dbReference type="ChEBI" id="CHEBI:29105"/>
    </ligand>
</feature>
<feature type="binding site" evidence="1">
    <location>
        <position position="11"/>
    </location>
    <ligand>
        <name>Zn(2+)</name>
        <dbReference type="ChEBI" id="CHEBI:29105"/>
    </ligand>
</feature>
<dbReference type="SMART" id="SM00868">
    <property type="entry name" value="zf-AD"/>
    <property type="match status" value="1"/>
</dbReference>
<feature type="non-terminal residue" evidence="3">
    <location>
        <position position="1"/>
    </location>
</feature>
<evidence type="ECO:0000259" key="2">
    <source>
        <dbReference type="PROSITE" id="PS51915"/>
    </source>
</evidence>
<protein>
    <recommendedName>
        <fullName evidence="2">ZAD domain-containing protein</fullName>
    </recommendedName>
</protein>
<dbReference type="InterPro" id="IPR012934">
    <property type="entry name" value="Znf_AD"/>
</dbReference>
<evidence type="ECO:0000256" key="1">
    <source>
        <dbReference type="PROSITE-ProRule" id="PRU01263"/>
    </source>
</evidence>
<dbReference type="Pfam" id="PF07776">
    <property type="entry name" value="zf-AD"/>
    <property type="match status" value="1"/>
</dbReference>
<dbReference type="SUPFAM" id="SSF57716">
    <property type="entry name" value="Glucocorticoid receptor-like (DNA-binding domain)"/>
    <property type="match status" value="1"/>
</dbReference>
<name>S4P252_9NEOP</name>
<dbReference type="AlphaFoldDB" id="S4P252"/>
<feature type="domain" description="ZAD" evidence="2">
    <location>
        <begin position="6"/>
        <end position="85"/>
    </location>
</feature>
<organism evidence="3">
    <name type="scientific">Pararge aegeria</name>
    <name type="common">speckled wood butterfly</name>
    <dbReference type="NCBI Taxonomy" id="116150"/>
    <lineage>
        <taxon>Eukaryota</taxon>
        <taxon>Metazoa</taxon>
        <taxon>Ecdysozoa</taxon>
        <taxon>Arthropoda</taxon>
        <taxon>Hexapoda</taxon>
        <taxon>Insecta</taxon>
        <taxon>Pterygota</taxon>
        <taxon>Neoptera</taxon>
        <taxon>Endopterygota</taxon>
        <taxon>Lepidoptera</taxon>
        <taxon>Glossata</taxon>
        <taxon>Ditrysia</taxon>
        <taxon>Papilionoidea</taxon>
        <taxon>Nymphalidae</taxon>
        <taxon>Satyrinae</taxon>
        <taxon>Satyrini</taxon>
        <taxon>Parargina</taxon>
        <taxon>Pararge</taxon>
    </lineage>
</organism>